<dbReference type="InterPro" id="IPR005746">
    <property type="entry name" value="Thioredoxin"/>
</dbReference>
<evidence type="ECO:0000256" key="4">
    <source>
        <dbReference type="ARBA" id="ARBA00022982"/>
    </source>
</evidence>
<dbReference type="PANTHER" id="PTHR45663:SF40">
    <property type="entry name" value="THIOREDOXIN 2"/>
    <property type="match status" value="1"/>
</dbReference>
<evidence type="ECO:0000313" key="10">
    <source>
        <dbReference type="EMBL" id="CPR12185.1"/>
    </source>
</evidence>
<dbReference type="PRINTS" id="PR00421">
    <property type="entry name" value="THIOREDOXIN"/>
</dbReference>
<dbReference type="InterPro" id="IPR017937">
    <property type="entry name" value="Thioredoxin_CS"/>
</dbReference>
<accession>A0A0U0WCY8</accession>
<dbReference type="Proteomes" id="UP000198875">
    <property type="component" value="Unassembled WGS sequence"/>
</dbReference>
<dbReference type="SUPFAM" id="SSF52833">
    <property type="entry name" value="Thioredoxin-like"/>
    <property type="match status" value="1"/>
</dbReference>
<proteinExistence type="inferred from homology"/>
<reference evidence="10 11" key="1">
    <citation type="submission" date="2015-03" db="EMBL/GenBank/DDBJ databases">
        <authorList>
            <person name="Murphy D."/>
        </authorList>
    </citation>
    <scope>NUCLEOTIDE SEQUENCE [LARGE SCALE GENOMIC DNA]</scope>
    <source>
        <strain evidence="10 11">DSM 44277</strain>
    </source>
</reference>
<dbReference type="EMBL" id="CSTD01000004">
    <property type="protein sequence ID" value="CPR12185.1"/>
    <property type="molecule type" value="Genomic_DNA"/>
</dbReference>
<dbReference type="NCBIfam" id="TIGR01068">
    <property type="entry name" value="thioredoxin"/>
    <property type="match status" value="1"/>
</dbReference>
<keyword evidence="5" id="KW-1015">Disulfide bond</keyword>
<evidence type="ECO:0000256" key="8">
    <source>
        <dbReference type="SAM" id="MobiDB-lite"/>
    </source>
</evidence>
<name>A0A0U0WCY8_MYCBE</name>
<gene>
    <name evidence="10" type="primary">trx</name>
    <name evidence="10" type="ORF">BN971_03479</name>
</gene>
<comment type="similarity">
    <text evidence="2">Belongs to the thioredoxin family.</text>
</comment>
<feature type="region of interest" description="Disordered" evidence="8">
    <location>
        <begin position="1"/>
        <end position="42"/>
    </location>
</feature>
<evidence type="ECO:0000256" key="3">
    <source>
        <dbReference type="ARBA" id="ARBA00022448"/>
    </source>
</evidence>
<comment type="function">
    <text evidence="1">Participates in various redox reactions through the reversible oxidation of its active center dithiol to a disulfide and catalyzes dithiol-disulfide exchange reactions.</text>
</comment>
<evidence type="ECO:0000256" key="2">
    <source>
        <dbReference type="ARBA" id="ARBA00008987"/>
    </source>
</evidence>
<keyword evidence="4" id="KW-0249">Electron transport</keyword>
<dbReference type="PROSITE" id="PS00194">
    <property type="entry name" value="THIOREDOXIN_1"/>
    <property type="match status" value="1"/>
</dbReference>
<dbReference type="FunFam" id="3.40.30.10:FF:000155">
    <property type="entry name" value="Thioredoxin"/>
    <property type="match status" value="1"/>
</dbReference>
<evidence type="ECO:0000313" key="11">
    <source>
        <dbReference type="Proteomes" id="UP000198875"/>
    </source>
</evidence>
<evidence type="ECO:0000256" key="6">
    <source>
        <dbReference type="ARBA" id="ARBA00023284"/>
    </source>
</evidence>
<evidence type="ECO:0000256" key="5">
    <source>
        <dbReference type="ARBA" id="ARBA00023157"/>
    </source>
</evidence>
<dbReference type="Pfam" id="PF00085">
    <property type="entry name" value="Thioredoxin"/>
    <property type="match status" value="1"/>
</dbReference>
<evidence type="ECO:0000259" key="9">
    <source>
        <dbReference type="PROSITE" id="PS51352"/>
    </source>
</evidence>
<dbReference type="GO" id="GO:0015035">
    <property type="term" value="F:protein-disulfide reductase activity"/>
    <property type="evidence" value="ECO:0007669"/>
    <property type="project" value="UniProtKB-UniRule"/>
</dbReference>
<dbReference type="Gene3D" id="3.40.30.10">
    <property type="entry name" value="Glutaredoxin"/>
    <property type="match status" value="1"/>
</dbReference>
<sequence length="167" mass="17763">MRAEEQPAGPMPSGLMPRAPKSPISNPYGGGAGPVSGNTRTGCRVTANVTTVDLTAEKFNETIEGNDIVLVDFWASWCGPCRQFGPTFQASSEKHPDIVHAKVDTEAEQQLAAAAQIRSIPTLMAFKKGKLLFNQAGALPPAALEDLVQQVRAFDVDAAVQEQSDQA</sequence>
<dbReference type="PROSITE" id="PS51352">
    <property type="entry name" value="THIOREDOXIN_2"/>
    <property type="match status" value="1"/>
</dbReference>
<dbReference type="PANTHER" id="PTHR45663">
    <property type="entry name" value="GEO12009P1"/>
    <property type="match status" value="1"/>
</dbReference>
<evidence type="ECO:0000256" key="1">
    <source>
        <dbReference type="ARBA" id="ARBA00003318"/>
    </source>
</evidence>
<evidence type="ECO:0000256" key="7">
    <source>
        <dbReference type="NCBIfam" id="TIGR01068"/>
    </source>
</evidence>
<dbReference type="AlphaFoldDB" id="A0A0U0WCY8"/>
<dbReference type="CDD" id="cd02947">
    <property type="entry name" value="TRX_family"/>
    <property type="match status" value="1"/>
</dbReference>
<dbReference type="InterPro" id="IPR036249">
    <property type="entry name" value="Thioredoxin-like_sf"/>
</dbReference>
<keyword evidence="6" id="KW-0676">Redox-active center</keyword>
<dbReference type="InterPro" id="IPR013766">
    <property type="entry name" value="Thioredoxin_domain"/>
</dbReference>
<keyword evidence="3" id="KW-0813">Transport</keyword>
<protein>
    <recommendedName>
        <fullName evidence="7">Thioredoxin</fullName>
    </recommendedName>
</protein>
<dbReference type="GO" id="GO:0005829">
    <property type="term" value="C:cytosol"/>
    <property type="evidence" value="ECO:0007669"/>
    <property type="project" value="TreeGrafter"/>
</dbReference>
<organism evidence="10 11">
    <name type="scientific">Mycobacterium bohemicum DSM 44277</name>
    <dbReference type="NCBI Taxonomy" id="1236609"/>
    <lineage>
        <taxon>Bacteria</taxon>
        <taxon>Bacillati</taxon>
        <taxon>Actinomycetota</taxon>
        <taxon>Actinomycetes</taxon>
        <taxon>Mycobacteriales</taxon>
        <taxon>Mycobacteriaceae</taxon>
        <taxon>Mycobacterium</taxon>
    </lineage>
</organism>
<feature type="domain" description="Thioredoxin" evidence="9">
    <location>
        <begin position="5"/>
        <end position="153"/>
    </location>
</feature>